<name>A0ABV9LZB6_9ALTE</name>
<dbReference type="RefSeq" id="WP_382409336.1">
    <property type="nucleotide sequence ID" value="NZ_JBHSGU010000005.1"/>
</dbReference>
<sequence length="62" mass="7091">MSPPGATLYWHPRQDKDQGLLWLREKVKQIVKQTEADYVAQCMPKLCGNNKELCNKLSMTVG</sequence>
<dbReference type="EMBL" id="JBHSGU010000005">
    <property type="protein sequence ID" value="MFC4701159.1"/>
    <property type="molecule type" value="Genomic_DNA"/>
</dbReference>
<evidence type="ECO:0000313" key="1">
    <source>
        <dbReference type="EMBL" id="MFC4701159.1"/>
    </source>
</evidence>
<gene>
    <name evidence="1" type="ORF">ACFO4O_13375</name>
</gene>
<dbReference type="Proteomes" id="UP001595897">
    <property type="component" value="Unassembled WGS sequence"/>
</dbReference>
<accession>A0ABV9LZB6</accession>
<evidence type="ECO:0000313" key="2">
    <source>
        <dbReference type="Proteomes" id="UP001595897"/>
    </source>
</evidence>
<reference evidence="2" key="1">
    <citation type="journal article" date="2019" name="Int. J. Syst. Evol. Microbiol.">
        <title>The Global Catalogue of Microorganisms (GCM) 10K type strain sequencing project: providing services to taxonomists for standard genome sequencing and annotation.</title>
        <authorList>
            <consortium name="The Broad Institute Genomics Platform"/>
            <consortium name="The Broad Institute Genome Sequencing Center for Infectious Disease"/>
            <person name="Wu L."/>
            <person name="Ma J."/>
        </authorList>
    </citation>
    <scope>NUCLEOTIDE SEQUENCE [LARGE SCALE GENOMIC DNA]</scope>
    <source>
        <strain evidence="2">KACC 12507</strain>
    </source>
</reference>
<keyword evidence="2" id="KW-1185">Reference proteome</keyword>
<organism evidence="1 2">
    <name type="scientific">Glaciecola siphonariae</name>
    <dbReference type="NCBI Taxonomy" id="521012"/>
    <lineage>
        <taxon>Bacteria</taxon>
        <taxon>Pseudomonadati</taxon>
        <taxon>Pseudomonadota</taxon>
        <taxon>Gammaproteobacteria</taxon>
        <taxon>Alteromonadales</taxon>
        <taxon>Alteromonadaceae</taxon>
        <taxon>Glaciecola</taxon>
    </lineage>
</organism>
<proteinExistence type="predicted"/>
<comment type="caution">
    <text evidence="1">The sequence shown here is derived from an EMBL/GenBank/DDBJ whole genome shotgun (WGS) entry which is preliminary data.</text>
</comment>
<protein>
    <submittedName>
        <fullName evidence="1">Uncharacterized protein</fullName>
    </submittedName>
</protein>